<dbReference type="AlphaFoldDB" id="A0A6C0II57"/>
<organism evidence="1">
    <name type="scientific">viral metagenome</name>
    <dbReference type="NCBI Taxonomy" id="1070528"/>
    <lineage>
        <taxon>unclassified sequences</taxon>
        <taxon>metagenomes</taxon>
        <taxon>organismal metagenomes</taxon>
    </lineage>
</organism>
<evidence type="ECO:0000313" key="1">
    <source>
        <dbReference type="EMBL" id="QHT92479.1"/>
    </source>
</evidence>
<sequence>MSESTWARFEKEGEELYEYLITHFNDMFEPTGAIKYFDMHYTTYLTSGYYERVKKECGKKVHTEILPWIREEQRSGRLFNKENWKPFRDQLTFTRMYYGYRTLFLFHDFFYFQLTIAYICHDTKNSELKSTIDLQVALYGWKEKGMEYVQPDNQVIVEADNMMAEKHWKRK</sequence>
<dbReference type="EMBL" id="MN740185">
    <property type="protein sequence ID" value="QHT92479.1"/>
    <property type="molecule type" value="Genomic_DNA"/>
</dbReference>
<accession>A0A6C0II57</accession>
<name>A0A6C0II57_9ZZZZ</name>
<reference evidence="1" key="1">
    <citation type="journal article" date="2020" name="Nature">
        <title>Giant virus diversity and host interactions through global metagenomics.</title>
        <authorList>
            <person name="Schulz F."/>
            <person name="Roux S."/>
            <person name="Paez-Espino D."/>
            <person name="Jungbluth S."/>
            <person name="Walsh D.A."/>
            <person name="Denef V.J."/>
            <person name="McMahon K.D."/>
            <person name="Konstantinidis K.T."/>
            <person name="Eloe-Fadrosh E.A."/>
            <person name="Kyrpides N.C."/>
            <person name="Woyke T."/>
        </authorList>
    </citation>
    <scope>NUCLEOTIDE SEQUENCE</scope>
    <source>
        <strain evidence="1">GVMAG-M-3300023184-88</strain>
    </source>
</reference>
<proteinExistence type="predicted"/>
<protein>
    <submittedName>
        <fullName evidence="1">Uncharacterized protein</fullName>
    </submittedName>
</protein>